<evidence type="ECO:0000313" key="1">
    <source>
        <dbReference type="EMBL" id="RPE12466.1"/>
    </source>
</evidence>
<name>A0A3N4PX39_9BACT</name>
<reference evidence="1 2" key="1">
    <citation type="submission" date="2018-11" db="EMBL/GenBank/DDBJ databases">
        <title>Chitinophaga lutea sp.nov., isolate from arsenic contaminated soil.</title>
        <authorList>
            <person name="Zong Y."/>
        </authorList>
    </citation>
    <scope>NUCLEOTIDE SEQUENCE [LARGE SCALE GENOMIC DNA]</scope>
    <source>
        <strain evidence="1 2">ZY74</strain>
    </source>
</reference>
<dbReference type="OrthoDB" id="277376at2"/>
<dbReference type="Pfam" id="PF12686">
    <property type="entry name" value="DUF3800"/>
    <property type="match status" value="1"/>
</dbReference>
<dbReference type="RefSeq" id="WP_123844976.1">
    <property type="nucleotide sequence ID" value="NZ_RPDH01000001.1"/>
</dbReference>
<gene>
    <name evidence="1" type="ORF">EGT74_02630</name>
</gene>
<protein>
    <submittedName>
        <fullName evidence="1">DUF3800 domain-containing protein</fullName>
    </submittedName>
</protein>
<proteinExistence type="predicted"/>
<sequence length="244" mass="27972">MQKQHFFLDEAGDPTFYGKGKRIIVGQQGVSTHFILGMVGFRDDLAAVRAKVLELQREVLASPYFGGISSIEKKKQQHGYFFHATDDIPEVRKLFFDFIKKQDCSFEAVIATKIPIVFNLKHGNNSNEFYAELLSHLLCQHIPSEHRLVLNIAKLAASTRHENLMSGLEKAVRMFNTEAPLTTVSPDVVFNVQDQLSEPLLNIADYLCWSLQRVYEKGERRFYNYIADKFRLKIHLYGDGTRKA</sequence>
<comment type="caution">
    <text evidence="1">The sequence shown here is derived from an EMBL/GenBank/DDBJ whole genome shotgun (WGS) entry which is preliminary data.</text>
</comment>
<dbReference type="EMBL" id="RPDH01000001">
    <property type="protein sequence ID" value="RPE12466.1"/>
    <property type="molecule type" value="Genomic_DNA"/>
</dbReference>
<accession>A0A3N4PX39</accession>
<organism evidence="1 2">
    <name type="scientific">Chitinophaga lutea</name>
    <dbReference type="NCBI Taxonomy" id="2488634"/>
    <lineage>
        <taxon>Bacteria</taxon>
        <taxon>Pseudomonadati</taxon>
        <taxon>Bacteroidota</taxon>
        <taxon>Chitinophagia</taxon>
        <taxon>Chitinophagales</taxon>
        <taxon>Chitinophagaceae</taxon>
        <taxon>Chitinophaga</taxon>
    </lineage>
</organism>
<dbReference type="Proteomes" id="UP000278351">
    <property type="component" value="Unassembled WGS sequence"/>
</dbReference>
<dbReference type="AlphaFoldDB" id="A0A3N4PX39"/>
<evidence type="ECO:0000313" key="2">
    <source>
        <dbReference type="Proteomes" id="UP000278351"/>
    </source>
</evidence>
<dbReference type="InterPro" id="IPR024524">
    <property type="entry name" value="DUF3800"/>
</dbReference>
<keyword evidence="2" id="KW-1185">Reference proteome</keyword>